<dbReference type="SMART" id="SM00434">
    <property type="entry name" value="TOP4c"/>
    <property type="match status" value="1"/>
</dbReference>
<keyword evidence="8" id="KW-0067">ATP-binding</keyword>
<dbReference type="InterPro" id="IPR013759">
    <property type="entry name" value="Topo_IIA_B_C"/>
</dbReference>
<dbReference type="InterPro" id="IPR020568">
    <property type="entry name" value="Ribosomal_Su5_D2-typ_SF"/>
</dbReference>
<dbReference type="GO" id="GO:0003918">
    <property type="term" value="F:DNA topoisomerase type II (double strand cut, ATP-hydrolyzing) activity"/>
    <property type="evidence" value="ECO:0007669"/>
    <property type="project" value="UniProtKB-EC"/>
</dbReference>
<dbReference type="InterPro" id="IPR013757">
    <property type="entry name" value="Topo_IIA_A_a_sf"/>
</dbReference>
<dbReference type="InterPro" id="IPR050634">
    <property type="entry name" value="DNA_Topoisomerase_II"/>
</dbReference>
<keyword evidence="6" id="KW-0479">Metal-binding</keyword>
<keyword evidence="11" id="KW-0238">DNA-binding</keyword>
<dbReference type="SUPFAM" id="SSF55874">
    <property type="entry name" value="ATPase domain of HSP90 chaperone/DNA topoisomerase II/histidine kinase"/>
    <property type="match status" value="1"/>
</dbReference>
<dbReference type="InterPro" id="IPR001241">
    <property type="entry name" value="Topo_IIA"/>
</dbReference>
<dbReference type="Gene3D" id="3.30.1490.30">
    <property type="match status" value="1"/>
</dbReference>
<organism evidence="15">
    <name type="scientific">viral metagenome</name>
    <dbReference type="NCBI Taxonomy" id="1070528"/>
    <lineage>
        <taxon>unclassified sequences</taxon>
        <taxon>metagenomes</taxon>
        <taxon>organismal metagenomes</taxon>
    </lineage>
</organism>
<keyword evidence="10" id="KW-0799">Topoisomerase</keyword>
<dbReference type="PROSITE" id="PS52040">
    <property type="entry name" value="TOPO_IIA"/>
    <property type="match status" value="1"/>
</dbReference>
<dbReference type="AlphaFoldDB" id="A0A6C0LHJ6"/>
<evidence type="ECO:0000259" key="13">
    <source>
        <dbReference type="PROSITE" id="PS50880"/>
    </source>
</evidence>
<dbReference type="EMBL" id="MN740473">
    <property type="protein sequence ID" value="QHU28612.1"/>
    <property type="molecule type" value="Genomic_DNA"/>
</dbReference>
<evidence type="ECO:0000256" key="12">
    <source>
        <dbReference type="ARBA" id="ARBA00023235"/>
    </source>
</evidence>
<dbReference type="GO" id="GO:0003677">
    <property type="term" value="F:DNA binding"/>
    <property type="evidence" value="ECO:0007669"/>
    <property type="project" value="UniProtKB-KW"/>
</dbReference>
<dbReference type="PROSITE" id="PS50880">
    <property type="entry name" value="TOPRIM"/>
    <property type="match status" value="1"/>
</dbReference>
<dbReference type="PANTHER" id="PTHR10169">
    <property type="entry name" value="DNA TOPOISOMERASE/GYRASE"/>
    <property type="match status" value="1"/>
</dbReference>
<dbReference type="FunFam" id="3.40.50.670:FF:000001">
    <property type="entry name" value="DNA topoisomerase 2"/>
    <property type="match status" value="1"/>
</dbReference>
<evidence type="ECO:0000256" key="11">
    <source>
        <dbReference type="ARBA" id="ARBA00023125"/>
    </source>
</evidence>
<feature type="domain" description="Toprim" evidence="13">
    <location>
        <begin position="437"/>
        <end position="555"/>
    </location>
</feature>
<sequence length="1158" mass="131230">MSSQELSHKYQQKTDKQHILDNPDTYIGSVEIVDSQVWLLNEEGDKIYEKNICYVPALFKLFDEGIVNCRDHVVRMQQAVQNDIKNAVPVSYIDIAIQEDGTIVMINDGNGIDVAEHPEYKVWIPELIFGHLRTSTNYDKTEKKIVGGKNGFGFKLVLIWSVSGSIETVDHVRGLKYCQEFSNNLDVIGKPVITKAAKTKPYTKITFKPDYARLGIPGLNADMIALLRKRVCDVAAVTDKSIKVKYNSHLVPVKNFEQYINLYIGPKETAARVYEEHGPRWEYAVALAPNHEFMQVSFVNGIHTAKGGKHVEYILNQITRKLCAFIEKKKKISVNANSIKEQLILFLRCDIENPAFDSQTKDFMNTPSSKFGSTCQVSDKFVEKLAKMGVMDAACALTEVKENKAAKKTDGSKTKNIRGIPKLIDANWAGTEKSSQCMIIFCEGDSAKAGIVSGLSSEDRNSIGVYPMKGKILNVRGEQVKKISENKEIAEIKKILGLETGKEYASLQEVNKSLRYGKVLFMTDQDLDGSHIKGLGINLFQSEWPSLAQIPGFIGFMNTPILKARKGSHELVFYNEGEYETWKIENDSKGWKIKYYKGLGTSTGKEFREYFEKKKLVGFSYNGKTSDDAIDMVFNKKRADDRKGWLEDYDRELYLDTSHSVVPYEDFINRELIHFSKYDCDRSIPNVMDGLKISLRKILYSAFKKNLHSEIKVAQFTGYVSEHSGYHHGEASLNAAIVGMAQNFVGSNNINLFAPNGQFGTRLQGGKDSASERYIFTALNKICRSIFSEYDDAILKYLNDDGLPVEPLFYAPIIPMILVNGSKGIGTGFSTEILCYNPADIITYLKDKLAEQPLVKEFVPYYEGFTGTIITTAPGKYLIKGKYEKVGVDKIRITELPVGTWTDDFKEYLETLTDTTDKAGKKVTPIVKDYDDMSKDTTVDFVIVLQKGKLEELESVALDNGCNGLEKLFKLFTTCGTTNMHLFDAEDKLKKYSTVSDIIDDYYETRLHLYLVRKNYLIDAIQKELLLLSNKSKYIQEVLAGTVDLRRKKKEEVVQMLQTKGFAIIGEDEEFKYLTRMPMDSVTEENVDKLKKEVGQKTEELNKLQEMSAQQMWQHELSNLEKEYYLYKEERERQQSGATKKAVVKKKAKLAVSDNDKV</sequence>
<dbReference type="GO" id="GO:0006265">
    <property type="term" value="P:DNA topological change"/>
    <property type="evidence" value="ECO:0007669"/>
    <property type="project" value="InterPro"/>
</dbReference>
<evidence type="ECO:0000313" key="15">
    <source>
        <dbReference type="EMBL" id="QHU28612.1"/>
    </source>
</evidence>
<dbReference type="GO" id="GO:0000712">
    <property type="term" value="P:resolution of meiotic recombination intermediates"/>
    <property type="evidence" value="ECO:0007669"/>
    <property type="project" value="TreeGrafter"/>
</dbReference>
<dbReference type="InterPro" id="IPR013760">
    <property type="entry name" value="Topo_IIA-like_dom_sf"/>
</dbReference>
<dbReference type="Gene3D" id="3.30.230.10">
    <property type="match status" value="1"/>
</dbReference>
<dbReference type="InterPro" id="IPR006171">
    <property type="entry name" value="TOPRIM_dom"/>
</dbReference>
<protein>
    <recommendedName>
        <fullName evidence="5">DNA topoisomerase (ATP-hydrolyzing)</fullName>
        <ecNumber evidence="5">5.6.2.2</ecNumber>
    </recommendedName>
</protein>
<evidence type="ECO:0000256" key="6">
    <source>
        <dbReference type="ARBA" id="ARBA00022723"/>
    </source>
</evidence>
<dbReference type="InterPro" id="IPR013506">
    <property type="entry name" value="Topo_IIA_bsu_dom2"/>
</dbReference>
<evidence type="ECO:0000256" key="5">
    <source>
        <dbReference type="ARBA" id="ARBA00012895"/>
    </source>
</evidence>
<dbReference type="InterPro" id="IPR031660">
    <property type="entry name" value="TOPRIM_C"/>
</dbReference>
<dbReference type="Gene3D" id="3.40.50.670">
    <property type="match status" value="1"/>
</dbReference>
<keyword evidence="7" id="KW-0547">Nucleotide-binding</keyword>
<dbReference type="SUPFAM" id="SSF56719">
    <property type="entry name" value="Type II DNA topoisomerase"/>
    <property type="match status" value="1"/>
</dbReference>
<dbReference type="InterPro" id="IPR036890">
    <property type="entry name" value="HATPase_C_sf"/>
</dbReference>
<accession>A0A6C0LHJ6</accession>
<keyword evidence="12" id="KW-0413">Isomerase</keyword>
<evidence type="ECO:0000256" key="8">
    <source>
        <dbReference type="ARBA" id="ARBA00022840"/>
    </source>
</evidence>
<comment type="cofactor">
    <cofactor evidence="3">
        <name>Mg(2+)</name>
        <dbReference type="ChEBI" id="CHEBI:18420"/>
    </cofactor>
</comment>
<evidence type="ECO:0000256" key="10">
    <source>
        <dbReference type="ARBA" id="ARBA00023029"/>
    </source>
</evidence>
<dbReference type="PRINTS" id="PR00418">
    <property type="entry name" value="TPI2FAMILY"/>
</dbReference>
<dbReference type="PRINTS" id="PR01158">
    <property type="entry name" value="TOPISMRASEII"/>
</dbReference>
<dbReference type="InterPro" id="IPR002205">
    <property type="entry name" value="Topo_IIA_dom_A"/>
</dbReference>
<dbReference type="SUPFAM" id="SSF54211">
    <property type="entry name" value="Ribosomal protein S5 domain 2-like"/>
    <property type="match status" value="1"/>
</dbReference>
<feature type="domain" description="Topo IIA-type catalytic" evidence="14">
    <location>
        <begin position="684"/>
        <end position="1117"/>
    </location>
</feature>
<evidence type="ECO:0000256" key="2">
    <source>
        <dbReference type="ARBA" id="ARBA00001913"/>
    </source>
</evidence>
<evidence type="ECO:0000256" key="1">
    <source>
        <dbReference type="ARBA" id="ARBA00000185"/>
    </source>
</evidence>
<evidence type="ECO:0000256" key="9">
    <source>
        <dbReference type="ARBA" id="ARBA00022842"/>
    </source>
</evidence>
<dbReference type="Pfam" id="PF16898">
    <property type="entry name" value="TOPRIM_C"/>
    <property type="match status" value="1"/>
</dbReference>
<dbReference type="EC" id="5.6.2.2" evidence="5"/>
<reference evidence="15" key="1">
    <citation type="journal article" date="2020" name="Nature">
        <title>Giant virus diversity and host interactions through global metagenomics.</title>
        <authorList>
            <person name="Schulz F."/>
            <person name="Roux S."/>
            <person name="Paez-Espino D."/>
            <person name="Jungbluth S."/>
            <person name="Walsh D.A."/>
            <person name="Denef V.J."/>
            <person name="McMahon K.D."/>
            <person name="Konstantinidis K.T."/>
            <person name="Eloe-Fadrosh E.A."/>
            <person name="Kyrpides N.C."/>
            <person name="Woyke T."/>
        </authorList>
    </citation>
    <scope>NUCLEOTIDE SEQUENCE</scope>
    <source>
        <strain evidence="15">GVMAG-M-3300027770-73</strain>
    </source>
</reference>
<comment type="catalytic activity">
    <reaction evidence="1">
        <text>ATP-dependent breakage, passage and rejoining of double-stranded DNA.</text>
        <dbReference type="EC" id="5.6.2.2"/>
    </reaction>
</comment>
<name>A0A6C0LHJ6_9ZZZZ</name>
<dbReference type="GO" id="GO:0005524">
    <property type="term" value="F:ATP binding"/>
    <property type="evidence" value="ECO:0007669"/>
    <property type="project" value="UniProtKB-KW"/>
</dbReference>
<dbReference type="GO" id="GO:0005634">
    <property type="term" value="C:nucleus"/>
    <property type="evidence" value="ECO:0007669"/>
    <property type="project" value="TreeGrafter"/>
</dbReference>
<dbReference type="SMART" id="SM00433">
    <property type="entry name" value="TOP2c"/>
    <property type="match status" value="1"/>
</dbReference>
<dbReference type="Gene3D" id="1.10.268.10">
    <property type="entry name" value="Topoisomerase, domain 3"/>
    <property type="match status" value="1"/>
</dbReference>
<comment type="cofactor">
    <cofactor evidence="2">
        <name>Ca(2+)</name>
        <dbReference type="ChEBI" id="CHEBI:29108"/>
    </cofactor>
</comment>
<evidence type="ECO:0000256" key="3">
    <source>
        <dbReference type="ARBA" id="ARBA00001946"/>
    </source>
</evidence>
<keyword evidence="9" id="KW-0460">Magnesium</keyword>
<dbReference type="InterPro" id="IPR014721">
    <property type="entry name" value="Ribsml_uS5_D2-typ_fold_subgr"/>
</dbReference>
<dbReference type="InterPro" id="IPR001154">
    <property type="entry name" value="TopoII_euk"/>
</dbReference>
<evidence type="ECO:0000256" key="4">
    <source>
        <dbReference type="ARBA" id="ARBA00011080"/>
    </source>
</evidence>
<dbReference type="Gene3D" id="3.30.565.10">
    <property type="entry name" value="Histidine kinase-like ATPase, C-terminal domain"/>
    <property type="match status" value="1"/>
</dbReference>
<dbReference type="Pfam" id="PF01751">
    <property type="entry name" value="Toprim"/>
    <property type="match status" value="1"/>
</dbReference>
<dbReference type="GO" id="GO:0046872">
    <property type="term" value="F:metal ion binding"/>
    <property type="evidence" value="ECO:0007669"/>
    <property type="project" value="UniProtKB-KW"/>
</dbReference>
<dbReference type="CDD" id="cd03481">
    <property type="entry name" value="TopoIIA_Trans_ScTopoIIA"/>
    <property type="match status" value="1"/>
</dbReference>
<dbReference type="PANTHER" id="PTHR10169:SF38">
    <property type="entry name" value="DNA TOPOISOMERASE 2"/>
    <property type="match status" value="1"/>
</dbReference>
<dbReference type="FunFam" id="3.90.199.10:FF:000002">
    <property type="entry name" value="DNA topoisomerase 2"/>
    <property type="match status" value="1"/>
</dbReference>
<dbReference type="Pfam" id="PF00521">
    <property type="entry name" value="DNA_topoisoIV"/>
    <property type="match status" value="1"/>
</dbReference>
<evidence type="ECO:0000259" key="14">
    <source>
        <dbReference type="PROSITE" id="PS52040"/>
    </source>
</evidence>
<dbReference type="GO" id="GO:0000819">
    <property type="term" value="P:sister chromatid segregation"/>
    <property type="evidence" value="ECO:0007669"/>
    <property type="project" value="TreeGrafter"/>
</dbReference>
<comment type="similarity">
    <text evidence="4">Belongs to the type II topoisomerase family.</text>
</comment>
<dbReference type="Pfam" id="PF00204">
    <property type="entry name" value="DNA_gyraseB"/>
    <property type="match status" value="1"/>
</dbReference>
<dbReference type="Gene3D" id="3.90.199.10">
    <property type="entry name" value="Topoisomerase II, domain 5"/>
    <property type="match status" value="1"/>
</dbReference>
<dbReference type="Gene3D" id="3.30.1360.40">
    <property type="match status" value="1"/>
</dbReference>
<proteinExistence type="inferred from homology"/>
<evidence type="ECO:0000256" key="7">
    <source>
        <dbReference type="ARBA" id="ARBA00022741"/>
    </source>
</evidence>
<dbReference type="InterPro" id="IPR013758">
    <property type="entry name" value="Topo_IIA_A/C_ab"/>
</dbReference>